<proteinExistence type="predicted"/>
<evidence type="ECO:0000256" key="1">
    <source>
        <dbReference type="SAM" id="MobiDB-lite"/>
    </source>
</evidence>
<dbReference type="HOGENOM" id="CLU_1939610_0_0_1"/>
<feature type="region of interest" description="Disordered" evidence="1">
    <location>
        <begin position="74"/>
        <end position="93"/>
    </location>
</feature>
<dbReference type="AlphaFoldDB" id="F2Q0K0"/>
<organism evidence="2 3">
    <name type="scientific">Trichophyton equinum (strain ATCC MYA-4606 / CBS 127.97)</name>
    <name type="common">Horse ringworm fungus</name>
    <dbReference type="NCBI Taxonomy" id="559882"/>
    <lineage>
        <taxon>Eukaryota</taxon>
        <taxon>Fungi</taxon>
        <taxon>Dikarya</taxon>
        <taxon>Ascomycota</taxon>
        <taxon>Pezizomycotina</taxon>
        <taxon>Eurotiomycetes</taxon>
        <taxon>Eurotiomycetidae</taxon>
        <taxon>Onygenales</taxon>
        <taxon>Arthrodermataceae</taxon>
        <taxon>Trichophyton</taxon>
    </lineage>
</organism>
<sequence length="130" mass="14146">MDGGGLDWALKGLLPRSHCGSGPEAGAYAERMGRIAPIRLSLAQDVDAPFPLVVTCLCDRPCSRPSTMLVDRLTQRVQRRKRRQAGGAERKKWRELMQQGSGMRGQGCGWASPLTPETSVEPTTAKVISI</sequence>
<evidence type="ECO:0000313" key="3">
    <source>
        <dbReference type="Proteomes" id="UP000009169"/>
    </source>
</evidence>
<feature type="region of interest" description="Disordered" evidence="1">
    <location>
        <begin position="98"/>
        <end position="130"/>
    </location>
</feature>
<gene>
    <name evidence="2" type="ORF">TEQG_06652</name>
</gene>
<protein>
    <submittedName>
        <fullName evidence="2">Uncharacterized protein</fullName>
    </submittedName>
</protein>
<reference evidence="3" key="1">
    <citation type="journal article" date="2012" name="MBio">
        <title>Comparative genome analysis of Trichophyton rubrum and related dermatophytes reveals candidate genes involved in infection.</title>
        <authorList>
            <person name="Martinez D.A."/>
            <person name="Oliver B.G."/>
            <person name="Graeser Y."/>
            <person name="Goldberg J.M."/>
            <person name="Li W."/>
            <person name="Martinez-Rossi N.M."/>
            <person name="Monod M."/>
            <person name="Shelest E."/>
            <person name="Barton R.C."/>
            <person name="Birch E."/>
            <person name="Brakhage A.A."/>
            <person name="Chen Z."/>
            <person name="Gurr S.J."/>
            <person name="Heiman D."/>
            <person name="Heitman J."/>
            <person name="Kosti I."/>
            <person name="Rossi A."/>
            <person name="Saif S."/>
            <person name="Samalova M."/>
            <person name="Saunders C.W."/>
            <person name="Shea T."/>
            <person name="Summerbell R.C."/>
            <person name="Xu J."/>
            <person name="Young S."/>
            <person name="Zeng Q."/>
            <person name="Birren B.W."/>
            <person name="Cuomo C.A."/>
            <person name="White T.C."/>
        </authorList>
    </citation>
    <scope>NUCLEOTIDE SEQUENCE [LARGE SCALE GENOMIC DNA]</scope>
    <source>
        <strain evidence="3">ATCC MYA-4606 / CBS 127.97</strain>
    </source>
</reference>
<evidence type="ECO:0000313" key="2">
    <source>
        <dbReference type="EMBL" id="EGE07668.1"/>
    </source>
</evidence>
<dbReference type="EMBL" id="DS995763">
    <property type="protein sequence ID" value="EGE07668.1"/>
    <property type="molecule type" value="Genomic_DNA"/>
</dbReference>
<dbReference type="VEuPathDB" id="FungiDB:TEQG_06652"/>
<accession>F2Q0K0</accession>
<dbReference type="Proteomes" id="UP000009169">
    <property type="component" value="Unassembled WGS sequence"/>
</dbReference>
<name>F2Q0K0_TRIEC</name>
<keyword evidence="3" id="KW-1185">Reference proteome</keyword>